<keyword evidence="2" id="KW-0812">Transmembrane</keyword>
<dbReference type="EMBL" id="QWLA01000007">
    <property type="protein sequence ID" value="RIH88851.1"/>
    <property type="molecule type" value="Genomic_DNA"/>
</dbReference>
<dbReference type="PANTHER" id="PTHR45228:SF4">
    <property type="entry name" value="LIPOPROTEIN"/>
    <property type="match status" value="1"/>
</dbReference>
<organism evidence="5 6">
    <name type="scientific">Calidithermus roseus</name>
    <dbReference type="NCBI Taxonomy" id="1644118"/>
    <lineage>
        <taxon>Bacteria</taxon>
        <taxon>Thermotogati</taxon>
        <taxon>Deinococcota</taxon>
        <taxon>Deinococci</taxon>
        <taxon>Thermales</taxon>
        <taxon>Thermaceae</taxon>
        <taxon>Calidithermus</taxon>
    </lineage>
</organism>
<dbReference type="Proteomes" id="UP000265341">
    <property type="component" value="Unassembled WGS sequence"/>
</dbReference>
<dbReference type="SMART" id="SM00471">
    <property type="entry name" value="HDc"/>
    <property type="match status" value="1"/>
</dbReference>
<dbReference type="SUPFAM" id="SSF109604">
    <property type="entry name" value="HD-domain/PDEase-like"/>
    <property type="match status" value="1"/>
</dbReference>
<accession>A0A399F2K7</accession>
<sequence>MQPQSLALPPRPVLIYICILTAILAGLLYGLTLLPSKSAPLVGDLLFWGLLLAWSYGTWIRLPFSAYISHSFIILLASIVLFPPWVPPLLALVFRFKKLSNSYPWYKDLFNRVQYGLSTGLSALAWYYLNSTFHLGELTSVVAIIGTSAVFFAVNVGLVISVIRLSSGAPVRKIWASNFSWLSSSYLLLSPVALFLANAYSKPLVGDWGGFTVLAFMVVFYFSRFYWDEKVKLEDAFNATIDTLVQALDAKDNFTRLHSERVSAIAVDLAKAKGLDEADRRKIAYGARIHDIGKVGIPDDVLLKPVRLTSQEFELIKSHTTRGVEILKPAARYFKEVLPIVLYHHERWDGRGYPEGRAGDAIPLWARIVCIADAYEAMTAGRSYSPPKSPQRAMQELEDLAGDQFDPELVKLFKEIWLQDPIWKDREVFLRSYTSPVPLSELPSLSRSESASVTSQELS</sequence>
<evidence type="ECO:0000259" key="4">
    <source>
        <dbReference type="PROSITE" id="PS51832"/>
    </source>
</evidence>
<dbReference type="InterPro" id="IPR037522">
    <property type="entry name" value="HD_GYP_dom"/>
</dbReference>
<feature type="domain" description="HD-GYP" evidence="4">
    <location>
        <begin position="233"/>
        <end position="429"/>
    </location>
</feature>
<comment type="caution">
    <text evidence="5">The sequence shown here is derived from an EMBL/GenBank/DDBJ whole genome shotgun (WGS) entry which is preliminary data.</text>
</comment>
<gene>
    <name evidence="5" type="ORF">Mrose_00684</name>
</gene>
<evidence type="ECO:0000313" key="6">
    <source>
        <dbReference type="Proteomes" id="UP000265341"/>
    </source>
</evidence>
<feature type="transmembrane region" description="Helical" evidence="2">
    <location>
        <begin position="41"/>
        <end position="60"/>
    </location>
</feature>
<dbReference type="AlphaFoldDB" id="A0A399F2K7"/>
<dbReference type="CDD" id="cd00077">
    <property type="entry name" value="HDc"/>
    <property type="match status" value="1"/>
</dbReference>
<dbReference type="InterPro" id="IPR048430">
    <property type="entry name" value="MASE9"/>
</dbReference>
<feature type="domain" description="HD" evidence="3">
    <location>
        <begin position="255"/>
        <end position="378"/>
    </location>
</feature>
<dbReference type="PANTHER" id="PTHR45228">
    <property type="entry name" value="CYCLIC DI-GMP PHOSPHODIESTERASE TM_0186-RELATED"/>
    <property type="match status" value="1"/>
</dbReference>
<feature type="transmembrane region" description="Helical" evidence="2">
    <location>
        <begin position="13"/>
        <end position="34"/>
    </location>
</feature>
<dbReference type="RefSeq" id="WP_245969516.1">
    <property type="nucleotide sequence ID" value="NZ_QWLA01000007.1"/>
</dbReference>
<feature type="transmembrane region" description="Helical" evidence="2">
    <location>
        <begin position="141"/>
        <end position="163"/>
    </location>
</feature>
<evidence type="ECO:0000313" key="5">
    <source>
        <dbReference type="EMBL" id="RIH88851.1"/>
    </source>
</evidence>
<keyword evidence="2" id="KW-1133">Transmembrane helix</keyword>
<feature type="transmembrane region" description="Helical" evidence="2">
    <location>
        <begin position="175"/>
        <end position="196"/>
    </location>
</feature>
<evidence type="ECO:0000259" key="3">
    <source>
        <dbReference type="PROSITE" id="PS51831"/>
    </source>
</evidence>
<evidence type="ECO:0000256" key="1">
    <source>
        <dbReference type="SAM" id="MobiDB-lite"/>
    </source>
</evidence>
<dbReference type="GO" id="GO:0016787">
    <property type="term" value="F:hydrolase activity"/>
    <property type="evidence" value="ECO:0007669"/>
    <property type="project" value="UniProtKB-KW"/>
</dbReference>
<feature type="transmembrane region" description="Helical" evidence="2">
    <location>
        <begin position="208"/>
        <end position="227"/>
    </location>
</feature>
<keyword evidence="2" id="KW-0472">Membrane</keyword>
<dbReference type="Gene3D" id="1.10.3210.10">
    <property type="entry name" value="Hypothetical protein af1432"/>
    <property type="match status" value="1"/>
</dbReference>
<dbReference type="EC" id="3.1.4.-" evidence="5"/>
<keyword evidence="6" id="KW-1185">Reference proteome</keyword>
<keyword evidence="5" id="KW-0378">Hydrolase</keyword>
<feature type="compositionally biased region" description="Low complexity" evidence="1">
    <location>
        <begin position="440"/>
        <end position="453"/>
    </location>
</feature>
<dbReference type="InterPro" id="IPR003607">
    <property type="entry name" value="HD/PDEase_dom"/>
</dbReference>
<feature type="transmembrane region" description="Helical" evidence="2">
    <location>
        <begin position="72"/>
        <end position="93"/>
    </location>
</feature>
<evidence type="ECO:0000256" key="2">
    <source>
        <dbReference type="SAM" id="Phobius"/>
    </source>
</evidence>
<name>A0A399F2K7_9DEIN</name>
<feature type="region of interest" description="Disordered" evidence="1">
    <location>
        <begin position="440"/>
        <end position="459"/>
    </location>
</feature>
<dbReference type="PROSITE" id="PS51832">
    <property type="entry name" value="HD_GYP"/>
    <property type="match status" value="1"/>
</dbReference>
<reference evidence="5 6" key="1">
    <citation type="submission" date="2018-08" db="EMBL/GenBank/DDBJ databases">
        <title>Meiothermus roseus NBRC 110900 genome sequencing project.</title>
        <authorList>
            <person name="Da Costa M.S."/>
            <person name="Albuquerque L."/>
            <person name="Raposo P."/>
            <person name="Froufe H.J.C."/>
            <person name="Barroso C.S."/>
            <person name="Egas C."/>
        </authorList>
    </citation>
    <scope>NUCLEOTIDE SEQUENCE [LARGE SCALE GENOMIC DNA]</scope>
    <source>
        <strain evidence="5 6">NBRC 110900</strain>
    </source>
</reference>
<protein>
    <submittedName>
        <fullName evidence="5">3'3'-cGAMP-specific phosphodiesterase 2</fullName>
        <ecNumber evidence="5">3.1.4.-</ecNumber>
    </submittedName>
</protein>
<dbReference type="Pfam" id="PF20972">
    <property type="entry name" value="MASE9"/>
    <property type="match status" value="1"/>
</dbReference>
<proteinExistence type="predicted"/>
<dbReference type="PROSITE" id="PS51831">
    <property type="entry name" value="HD"/>
    <property type="match status" value="1"/>
</dbReference>
<dbReference type="Pfam" id="PF13487">
    <property type="entry name" value="HD_5"/>
    <property type="match status" value="1"/>
</dbReference>
<dbReference type="InterPro" id="IPR052020">
    <property type="entry name" value="Cyclic_di-GMP/3'3'-cGAMP_PDE"/>
</dbReference>
<dbReference type="InterPro" id="IPR006674">
    <property type="entry name" value="HD_domain"/>
</dbReference>